<dbReference type="AlphaFoldDB" id="A0A2Z7AVG9"/>
<organism evidence="1 2">
    <name type="scientific">Dorcoceras hygrometricum</name>
    <dbReference type="NCBI Taxonomy" id="472368"/>
    <lineage>
        <taxon>Eukaryota</taxon>
        <taxon>Viridiplantae</taxon>
        <taxon>Streptophyta</taxon>
        <taxon>Embryophyta</taxon>
        <taxon>Tracheophyta</taxon>
        <taxon>Spermatophyta</taxon>
        <taxon>Magnoliopsida</taxon>
        <taxon>eudicotyledons</taxon>
        <taxon>Gunneridae</taxon>
        <taxon>Pentapetalae</taxon>
        <taxon>asterids</taxon>
        <taxon>lamiids</taxon>
        <taxon>Lamiales</taxon>
        <taxon>Gesneriaceae</taxon>
        <taxon>Didymocarpoideae</taxon>
        <taxon>Trichosporeae</taxon>
        <taxon>Loxocarpinae</taxon>
        <taxon>Dorcoceras</taxon>
    </lineage>
</organism>
<protein>
    <submittedName>
        <fullName evidence="1">Uncharacterized protein</fullName>
    </submittedName>
</protein>
<gene>
    <name evidence="1" type="ORF">F511_25750</name>
</gene>
<reference evidence="1 2" key="1">
    <citation type="journal article" date="2015" name="Proc. Natl. Acad. Sci. U.S.A.">
        <title>The resurrection genome of Boea hygrometrica: A blueprint for survival of dehydration.</title>
        <authorList>
            <person name="Xiao L."/>
            <person name="Yang G."/>
            <person name="Zhang L."/>
            <person name="Yang X."/>
            <person name="Zhao S."/>
            <person name="Ji Z."/>
            <person name="Zhou Q."/>
            <person name="Hu M."/>
            <person name="Wang Y."/>
            <person name="Chen M."/>
            <person name="Xu Y."/>
            <person name="Jin H."/>
            <person name="Xiao X."/>
            <person name="Hu G."/>
            <person name="Bao F."/>
            <person name="Hu Y."/>
            <person name="Wan P."/>
            <person name="Li L."/>
            <person name="Deng X."/>
            <person name="Kuang T."/>
            <person name="Xiang C."/>
            <person name="Zhu J.K."/>
            <person name="Oliver M.J."/>
            <person name="He Y."/>
        </authorList>
    </citation>
    <scope>NUCLEOTIDE SEQUENCE [LARGE SCALE GENOMIC DNA]</scope>
    <source>
        <strain evidence="2">cv. XS01</strain>
    </source>
</reference>
<dbReference type="Proteomes" id="UP000250235">
    <property type="component" value="Unassembled WGS sequence"/>
</dbReference>
<dbReference type="EMBL" id="KV011873">
    <property type="protein sequence ID" value="KZV25483.1"/>
    <property type="molecule type" value="Genomic_DNA"/>
</dbReference>
<proteinExistence type="predicted"/>
<name>A0A2Z7AVG9_9LAMI</name>
<evidence type="ECO:0000313" key="1">
    <source>
        <dbReference type="EMBL" id="KZV25483.1"/>
    </source>
</evidence>
<sequence>MFERFNHVAVSRQVDPRLVLERGTQRHQPCSKRRHKLTAIGRNRVRLNSKGFATVEGQLAHLQFLPKLEIMNRSTPNHEPSRSIEYHNSCICKLFSIPSLFQQITPDPFYVQSEDHQQLRPILLS</sequence>
<keyword evidence="2" id="KW-1185">Reference proteome</keyword>
<evidence type="ECO:0000313" key="2">
    <source>
        <dbReference type="Proteomes" id="UP000250235"/>
    </source>
</evidence>
<accession>A0A2Z7AVG9</accession>